<dbReference type="KEGG" id="vg:6940320"/>
<evidence type="ECO:0008006" key="3">
    <source>
        <dbReference type="Google" id="ProtNLM"/>
    </source>
</evidence>
<dbReference type="Proteomes" id="UP000002176">
    <property type="component" value="Segment"/>
</dbReference>
<dbReference type="OrthoDB" id="530at10239"/>
<name>B5U389_9CAUD</name>
<reference evidence="1 2" key="1">
    <citation type="submission" date="2008-08" db="EMBL/GenBank/DDBJ databases">
        <authorList>
            <person name="Germane K."/>
            <person name="Scanlon M.A."/>
            <person name="Naranbhai A."/>
            <person name="Sukkhu M."/>
            <person name="Naranbhai V."/>
            <person name="Edgar R.H."/>
            <person name="Ko C."/>
            <person name="Peebles C."/>
            <person name="Jacobs-Sera D."/>
            <person name="Hendrix R.W."/>
            <person name="Hatfull G.F."/>
        </authorList>
    </citation>
    <scope>NUCLEOTIDE SEQUENCE [LARGE SCALE GENOMIC DNA]</scope>
</reference>
<sequence length="843" mass="88696">MTDPLPEWMRQTPNLESLHNLPDIPWGGYRPRDVQLPTLPDLALFVAKMLERFLKDVVLAVVGFFVPGDLGAAYEQLKDWATNLPDQIVSFINNVAGINLASWDDFVASLNDGKGIDLPHLANAISALGQLFGGIDLDDPPTPQEVWRLIVRTFIEPLNLLLGPRSPLNPAKLNENLWPLGAFPNAEAVNGSGQWVFDPEVTHSADSTGSVRVVADGTMKALLSAPAAVAEGQQVDLSLFVRWAGYVGSGAPILVQVAEYAGVGDIAQRTGVTTVATLGPSSASGEWTELAETYIAPAGVDEIRLRLLVMPAATAGTFNFDDVVGRNKLVLSWVAELPERLQDLIARFQAIVDSIVQAFTGSNALANKLEDLLFALQNIRPANVVGVLGPGTIGEAIEKLVDSIVSGIVGQDGEGAGLADIREFIEQLSSQSWLGKASWSLLSRRDNKSLNAGLLRSERSNFNLSEINTQFTITPGTSLIAFDIIEESMPIGAISWIGWGTTGITEFYVNVYKVGNLNAVGGTAVLLHQSDNVVGILEGNSSPGAYIRYEVDEPPPAEAGDLLAYELITVGGSHTIRGQSVNLPFDNVAPVGARAATRVVADPDTPPTALTRSDIDWSNDVPWIGIAVDVGDGGDFRDPELQQLTKPTSLPIPNWATHVDVVVLGKGGDAADGFAGFYGNPGSPGSYNTATFVRGVHFAGTSTILTFAGSTVSIPGYSVTANNGAHGVGQRLVGLGQPVGRGPGNLEYNGIKAIGGADQTAFGGDGTTPGGAANGGHWFGIYTQGGKGGAARAWVQFRREAQPGELPSDPDNTPPDISGLSVEVVSATSNSLTIRPSGAVDDA</sequence>
<dbReference type="Gene3D" id="2.60.120.260">
    <property type="entry name" value="Galactose-binding domain-like"/>
    <property type="match status" value="1"/>
</dbReference>
<organism evidence="1 2">
    <name type="scientific">Mycobacterium phage Brujita</name>
    <dbReference type="NCBI Taxonomy" id="2902904"/>
    <lineage>
        <taxon>Viruses</taxon>
        <taxon>Duplodnaviria</taxon>
        <taxon>Heunggongvirae</taxon>
        <taxon>Uroviricota</taxon>
        <taxon>Caudoviricetes</taxon>
        <taxon>Chebruvirinae</taxon>
        <taxon>Brujitavirus</taxon>
        <taxon>Brujitavirus brujita</taxon>
    </lineage>
</organism>
<protein>
    <recommendedName>
        <fullName evidence="3">Minor tail protein</fullName>
    </recommendedName>
</protein>
<keyword evidence="2" id="KW-1185">Reference proteome</keyword>
<evidence type="ECO:0000313" key="1">
    <source>
        <dbReference type="EMBL" id="ACI06235.1"/>
    </source>
</evidence>
<dbReference type="GeneID" id="6940320"/>
<accession>B5U389</accession>
<dbReference type="RefSeq" id="YP_002242004.1">
    <property type="nucleotide sequence ID" value="NC_011291.1"/>
</dbReference>
<dbReference type="EMBL" id="FJ168659">
    <property type="protein sequence ID" value="ACI06235.1"/>
    <property type="molecule type" value="Genomic_DNA"/>
</dbReference>
<gene>
    <name evidence="1" type="primary">21</name>
    <name evidence="1" type="ORF">BRUJITA_21</name>
</gene>
<proteinExistence type="predicted"/>
<evidence type="ECO:0000313" key="2">
    <source>
        <dbReference type="Proteomes" id="UP000002176"/>
    </source>
</evidence>